<organism evidence="1 2">
    <name type="scientific">Mytilus galloprovincialis</name>
    <name type="common">Mediterranean mussel</name>
    <dbReference type="NCBI Taxonomy" id="29158"/>
    <lineage>
        <taxon>Eukaryota</taxon>
        <taxon>Metazoa</taxon>
        <taxon>Spiralia</taxon>
        <taxon>Lophotrochozoa</taxon>
        <taxon>Mollusca</taxon>
        <taxon>Bivalvia</taxon>
        <taxon>Autobranchia</taxon>
        <taxon>Pteriomorphia</taxon>
        <taxon>Mytilida</taxon>
        <taxon>Mytiloidea</taxon>
        <taxon>Mytilidae</taxon>
        <taxon>Mytilinae</taxon>
        <taxon>Mytilus</taxon>
    </lineage>
</organism>
<dbReference type="AlphaFoldDB" id="A0A8B6F6F1"/>
<dbReference type="EMBL" id="UYJE01006196">
    <property type="protein sequence ID" value="VDI43843.1"/>
    <property type="molecule type" value="Genomic_DNA"/>
</dbReference>
<reference evidence="1" key="1">
    <citation type="submission" date="2018-11" db="EMBL/GenBank/DDBJ databases">
        <authorList>
            <person name="Alioto T."/>
            <person name="Alioto T."/>
        </authorList>
    </citation>
    <scope>NUCLEOTIDE SEQUENCE</scope>
</reference>
<keyword evidence="2" id="KW-1185">Reference proteome</keyword>
<protein>
    <submittedName>
        <fullName evidence="1">Uncharacterized protein</fullName>
    </submittedName>
</protein>
<evidence type="ECO:0000313" key="1">
    <source>
        <dbReference type="EMBL" id="VDI43843.1"/>
    </source>
</evidence>
<accession>A0A8B6F6F1</accession>
<sequence length="100" mass="10780">MASTQYGFGGVVYVYTENKVMVWRPSDTASKGNIINIGERWGNGNAHQSSETAVVIIRVIRLKPRGVCPVPPQGQNASCNEYDNHPGLSGTSTGTKCIIQ</sequence>
<gene>
    <name evidence="1" type="ORF">MGAL_10B066521</name>
</gene>
<dbReference type="Proteomes" id="UP000596742">
    <property type="component" value="Unassembled WGS sequence"/>
</dbReference>
<evidence type="ECO:0000313" key="2">
    <source>
        <dbReference type="Proteomes" id="UP000596742"/>
    </source>
</evidence>
<comment type="caution">
    <text evidence="1">The sequence shown here is derived from an EMBL/GenBank/DDBJ whole genome shotgun (WGS) entry which is preliminary data.</text>
</comment>
<proteinExistence type="predicted"/>
<name>A0A8B6F6F1_MYTGA</name>
<dbReference type="OrthoDB" id="6045112at2759"/>